<dbReference type="EMBL" id="BAAAPY010000004">
    <property type="protein sequence ID" value="GAA2076781.1"/>
    <property type="molecule type" value="Genomic_DNA"/>
</dbReference>
<dbReference type="InterPro" id="IPR058303">
    <property type="entry name" value="DUF7990"/>
</dbReference>
<dbReference type="RefSeq" id="WP_344326576.1">
    <property type="nucleotide sequence ID" value="NZ_BAAAPY010000004.1"/>
</dbReference>
<dbReference type="NCBIfam" id="NF041419">
    <property type="entry name" value="CC_star_Cory"/>
    <property type="match status" value="1"/>
</dbReference>
<comment type="caution">
    <text evidence="1">The sequence shown here is derived from an EMBL/GenBank/DDBJ whole genome shotgun (WGS) entry which is preliminary data.</text>
</comment>
<dbReference type="Proteomes" id="UP001501480">
    <property type="component" value="Unassembled WGS sequence"/>
</dbReference>
<protein>
    <recommendedName>
        <fullName evidence="3">DNA helicase</fullName>
    </recommendedName>
</protein>
<evidence type="ECO:0000313" key="1">
    <source>
        <dbReference type="EMBL" id="GAA2076781.1"/>
    </source>
</evidence>
<accession>A0ABN2VZW3</accession>
<reference evidence="1 2" key="1">
    <citation type="journal article" date="2019" name="Int. J. Syst. Evol. Microbiol.">
        <title>The Global Catalogue of Microorganisms (GCM) 10K type strain sequencing project: providing services to taxonomists for standard genome sequencing and annotation.</title>
        <authorList>
            <consortium name="The Broad Institute Genomics Platform"/>
            <consortium name="The Broad Institute Genome Sequencing Center for Infectious Disease"/>
            <person name="Wu L."/>
            <person name="Ma J."/>
        </authorList>
    </citation>
    <scope>NUCLEOTIDE SEQUENCE [LARGE SCALE GENOMIC DNA]</scope>
    <source>
        <strain evidence="1 2">JCM 15749</strain>
    </source>
</reference>
<name>A0ABN2VZW3_9ACTN</name>
<proteinExistence type="predicted"/>
<organism evidence="1 2">
    <name type="scientific">Aeromicrobium halocynthiae</name>
    <dbReference type="NCBI Taxonomy" id="560557"/>
    <lineage>
        <taxon>Bacteria</taxon>
        <taxon>Bacillati</taxon>
        <taxon>Actinomycetota</taxon>
        <taxon>Actinomycetes</taxon>
        <taxon>Propionibacteriales</taxon>
        <taxon>Nocardioidaceae</taxon>
        <taxon>Aeromicrobium</taxon>
    </lineage>
</organism>
<evidence type="ECO:0008006" key="3">
    <source>
        <dbReference type="Google" id="ProtNLM"/>
    </source>
</evidence>
<keyword evidence="2" id="KW-1185">Reference proteome</keyword>
<dbReference type="Pfam" id="PF25952">
    <property type="entry name" value="DUF7990"/>
    <property type="match status" value="1"/>
</dbReference>
<sequence>MPSSSTGPDGRGRRDEPCRRWSAFVDGLSEFYHAPYRRTLARAKRDEDDHFMMVVLADALGVPDPAAYHSLELLPAVYPEFHAWHRRLGLDRSPLEHVGCC</sequence>
<gene>
    <name evidence="1" type="ORF">GCM10009821_15280</name>
</gene>
<evidence type="ECO:0000313" key="2">
    <source>
        <dbReference type="Proteomes" id="UP001501480"/>
    </source>
</evidence>
<dbReference type="InterPro" id="IPR047717">
    <property type="entry name" value="CC_star_Cory"/>
</dbReference>